<sequence>MDTKLVVAVILIVVLAASTGYFAYAYSSTNSKLSAQQATLSQVQSTLSSVQPQVALALAMSHWNNIAIENVSAIMEEYAPNATLHWVGGPLTGTYTGTSQISSTWTKFTNLYEAVFWYAITPPTVTKNGNGFTVVAPLQFVVTPTSDPIHTYILNVTETLDYQPVNGEYMLVNEIWAVKPLDLSVALPGYPTSQALQTQMVLAQAYAHWNAIGIENATLITSEYTQNALLMWEGGPLSGNYTGLQAINQTWTRFSNLYVYVVWYAIMPPTVTLSGNTAKVVGYLQFVVFPFATSSNPHPHSYVLNVTDTLWYQYVPASASWMLYQEIWAVHPIPISDVAPGYTPSYYNTTAM</sequence>
<dbReference type="Proteomes" id="UP000240880">
    <property type="component" value="Unassembled WGS sequence"/>
</dbReference>
<name>A0A2R6A816_9ARCH</name>
<organism evidence="1 2">
    <name type="scientific">Candidatus Marsarchaeota G1 archaeon OSP_D</name>
    <dbReference type="NCBI Taxonomy" id="1978155"/>
    <lineage>
        <taxon>Archaea</taxon>
        <taxon>Candidatus Marsarchaeota</taxon>
        <taxon>Candidatus Marsarchaeota group 1</taxon>
    </lineage>
</organism>
<dbReference type="SUPFAM" id="SSF54427">
    <property type="entry name" value="NTF2-like"/>
    <property type="match status" value="2"/>
</dbReference>
<gene>
    <name evidence="1" type="ORF">B9Q01_07755</name>
</gene>
<evidence type="ECO:0000313" key="2">
    <source>
        <dbReference type="Proteomes" id="UP000240880"/>
    </source>
</evidence>
<evidence type="ECO:0000313" key="1">
    <source>
        <dbReference type="EMBL" id="PSN82541.1"/>
    </source>
</evidence>
<reference evidence="1 2" key="1">
    <citation type="submission" date="2017-04" db="EMBL/GenBank/DDBJ databases">
        <title>Novel microbial lineages endemic to geothermal iron-oxide mats fill important gaps in the evolutionary history of Archaea.</title>
        <authorList>
            <person name="Jay Z.J."/>
            <person name="Beam J.P."/>
            <person name="Dlakic M."/>
            <person name="Rusch D.B."/>
            <person name="Kozubal M.A."/>
            <person name="Inskeep W.P."/>
        </authorList>
    </citation>
    <scope>NUCLEOTIDE SEQUENCE [LARGE SCALE GENOMIC DNA]</scope>
    <source>
        <strain evidence="1">OSP_D</strain>
    </source>
</reference>
<proteinExistence type="predicted"/>
<accession>A0A2R6A816</accession>
<dbReference type="AlphaFoldDB" id="A0A2R6A816"/>
<protein>
    <submittedName>
        <fullName evidence="1">Uncharacterized protein</fullName>
    </submittedName>
</protein>
<dbReference type="InterPro" id="IPR032710">
    <property type="entry name" value="NTF2-like_dom_sf"/>
</dbReference>
<comment type="caution">
    <text evidence="1">The sequence shown here is derived from an EMBL/GenBank/DDBJ whole genome shotgun (WGS) entry which is preliminary data.</text>
</comment>
<dbReference type="EMBL" id="NEXC01000067">
    <property type="protein sequence ID" value="PSN82541.1"/>
    <property type="molecule type" value="Genomic_DNA"/>
</dbReference>